<feature type="region of interest" description="Disordered" evidence="2">
    <location>
        <begin position="116"/>
        <end position="144"/>
    </location>
</feature>
<feature type="domain" description="N-terminal Ras-GEF" evidence="3">
    <location>
        <begin position="576"/>
        <end position="696"/>
    </location>
</feature>
<comment type="caution">
    <text evidence="4">The sequence shown here is derived from an EMBL/GenBank/DDBJ whole genome shotgun (WGS) entry which is preliminary data.</text>
</comment>
<gene>
    <name evidence="4" type="primary">BUD5_1</name>
    <name evidence="4" type="ORF">LTR16_004371</name>
</gene>
<dbReference type="Pfam" id="PF00618">
    <property type="entry name" value="RasGEF_N"/>
    <property type="match status" value="1"/>
</dbReference>
<evidence type="ECO:0000256" key="1">
    <source>
        <dbReference type="PROSITE-ProRule" id="PRU00135"/>
    </source>
</evidence>
<evidence type="ECO:0000313" key="5">
    <source>
        <dbReference type="Proteomes" id="UP001357485"/>
    </source>
</evidence>
<protein>
    <submittedName>
        <fullName evidence="4">Ras guanine nucleotide exchange factor bud5</fullName>
    </submittedName>
</protein>
<keyword evidence="5" id="KW-1185">Reference proteome</keyword>
<reference evidence="4 5" key="1">
    <citation type="submission" date="2023-08" db="EMBL/GenBank/DDBJ databases">
        <title>Black Yeasts Isolated from many extreme environments.</title>
        <authorList>
            <person name="Coleine C."/>
            <person name="Stajich J.E."/>
            <person name="Selbmann L."/>
        </authorList>
    </citation>
    <scope>NUCLEOTIDE SEQUENCE [LARGE SCALE GENOMIC DNA]</scope>
    <source>
        <strain evidence="4 5">CCFEE 536</strain>
    </source>
</reference>
<evidence type="ECO:0000256" key="2">
    <source>
        <dbReference type="SAM" id="MobiDB-lite"/>
    </source>
</evidence>
<dbReference type="EMBL" id="JAVRRA010000573">
    <property type="protein sequence ID" value="KAK5285903.1"/>
    <property type="molecule type" value="Genomic_DNA"/>
</dbReference>
<name>A0ABR0M699_9PEZI</name>
<feature type="region of interest" description="Disordered" evidence="2">
    <location>
        <begin position="83"/>
        <end position="104"/>
    </location>
</feature>
<dbReference type="CDD" id="cd06224">
    <property type="entry name" value="REM"/>
    <property type="match status" value="1"/>
</dbReference>
<evidence type="ECO:0000313" key="4">
    <source>
        <dbReference type="EMBL" id="KAK5285903.1"/>
    </source>
</evidence>
<feature type="region of interest" description="Disordered" evidence="2">
    <location>
        <begin position="313"/>
        <end position="333"/>
    </location>
</feature>
<dbReference type="InterPro" id="IPR023578">
    <property type="entry name" value="Ras_GEF_dom_sf"/>
</dbReference>
<sequence length="719" mass="79269">MTLLDEPDVVDHLDGVLLKAFRVTTKAVKFIDSWEAAMEAPLEIRPSKIVVLPISLPDPNRHGQHTPVETEIARSVEGSIPEFLDDSADVTPSGEPQRRPSLANRASTAWKCASLTFSNVSPPPTPRTRPKQLETPSHSYTGRRPSLSHRLSVLVGAVGSRNTKLVSARLRDACDALVESVALFSDLRWDSRSSSEIREILQSTSNQYAAFQTVFKLVWERDNQRSIFLWTAMKDVRRTVGVLIDTARQILYQRDNPDTLGEPLSGREATLISLASECAKSANDCLTKARDVVSDIGDFEIEAVGSRVSEAFPSIRGTAPPETPPNRDARSRGGAPLMIQEMNRFFQHDVSHDQGGETLLSFLQSSSIRERPLQARKSSLPPASSDLLQHKTVLSNVSESESPPMVGHRYFETHDIHSDSGNPSQSFATRSTHYYTRPQIGFPVSNDTGLHDQAPDSNGKRTSGKAARKSSVGVSIADSSSICLDSPTSTRATTPERLSISHQPENVFVKGDSESSDGLSKARAATASGAHQPEHALPLNNPSDLVDFDYVSRDGSFEAEQRILETTHAHELLWNGDMEIAGGSLPALIEQLTTHDAKPDQDFVFAFILTFRLFTSPATFAQSLVRRFESVGEDNLWSKPVQTRVLKVVKDWLEIYWQAHTDEEALPIIYRFAAGILGAAFPAAGKRIMDSIERVFDYGRNSVVLRLRPMTGRSHAGWT</sequence>
<dbReference type="Proteomes" id="UP001357485">
    <property type="component" value="Unassembled WGS sequence"/>
</dbReference>
<organism evidence="4 5">
    <name type="scientific">Cryomyces antarcticus</name>
    <dbReference type="NCBI Taxonomy" id="329879"/>
    <lineage>
        <taxon>Eukaryota</taxon>
        <taxon>Fungi</taxon>
        <taxon>Dikarya</taxon>
        <taxon>Ascomycota</taxon>
        <taxon>Pezizomycotina</taxon>
        <taxon>Dothideomycetes</taxon>
        <taxon>Dothideomycetes incertae sedis</taxon>
        <taxon>Cryomyces</taxon>
    </lineage>
</organism>
<keyword evidence="1" id="KW-0344">Guanine-nucleotide releasing factor</keyword>
<dbReference type="Gene3D" id="1.20.870.10">
    <property type="entry name" value="Son of sevenless (SoS) protein Chain: S domain 1"/>
    <property type="match status" value="1"/>
</dbReference>
<accession>A0ABR0M699</accession>
<dbReference type="PROSITE" id="PS50212">
    <property type="entry name" value="RASGEF_NTER"/>
    <property type="match status" value="1"/>
</dbReference>
<dbReference type="SMART" id="SM00229">
    <property type="entry name" value="RasGEFN"/>
    <property type="match status" value="1"/>
</dbReference>
<feature type="compositionally biased region" description="Low complexity" evidence="2">
    <location>
        <begin position="470"/>
        <end position="482"/>
    </location>
</feature>
<feature type="region of interest" description="Disordered" evidence="2">
    <location>
        <begin position="438"/>
        <end position="539"/>
    </location>
</feature>
<evidence type="ECO:0000259" key="3">
    <source>
        <dbReference type="PROSITE" id="PS50212"/>
    </source>
</evidence>
<dbReference type="SUPFAM" id="SSF48366">
    <property type="entry name" value="Ras GEF"/>
    <property type="match status" value="1"/>
</dbReference>
<dbReference type="InterPro" id="IPR000651">
    <property type="entry name" value="Ras-like_Gua-exchang_fac_N"/>
</dbReference>
<feature type="non-terminal residue" evidence="4">
    <location>
        <position position="719"/>
    </location>
</feature>
<proteinExistence type="predicted"/>